<dbReference type="Proteomes" id="UP001172102">
    <property type="component" value="Unassembled WGS sequence"/>
</dbReference>
<reference evidence="1" key="1">
    <citation type="submission" date="2023-06" db="EMBL/GenBank/DDBJ databases">
        <title>Genome-scale phylogeny and comparative genomics of the fungal order Sordariales.</title>
        <authorList>
            <consortium name="Lawrence Berkeley National Laboratory"/>
            <person name="Hensen N."/>
            <person name="Bonometti L."/>
            <person name="Westerberg I."/>
            <person name="Brannstrom I.O."/>
            <person name="Guillou S."/>
            <person name="Cros-Aarteil S."/>
            <person name="Calhoun S."/>
            <person name="Haridas S."/>
            <person name="Kuo A."/>
            <person name="Mondo S."/>
            <person name="Pangilinan J."/>
            <person name="Riley R."/>
            <person name="Labutti K."/>
            <person name="Andreopoulos B."/>
            <person name="Lipzen A."/>
            <person name="Chen C."/>
            <person name="Yanf M."/>
            <person name="Daum C."/>
            <person name="Ng V."/>
            <person name="Clum A."/>
            <person name="Steindorff A."/>
            <person name="Ohm R."/>
            <person name="Martin F."/>
            <person name="Silar P."/>
            <person name="Natvig D."/>
            <person name="Lalanne C."/>
            <person name="Gautier V."/>
            <person name="Ament-Velasquez S.L."/>
            <person name="Kruys A."/>
            <person name="Hutchinson M.I."/>
            <person name="Powell A.J."/>
            <person name="Barry K."/>
            <person name="Miller A.N."/>
            <person name="Grigoriev I.V."/>
            <person name="Debuchy R."/>
            <person name="Gladieux P."/>
            <person name="Thoren M.H."/>
            <person name="Johannesson H."/>
        </authorList>
    </citation>
    <scope>NUCLEOTIDE SEQUENCE</scope>
    <source>
        <strain evidence="1">SMH4607-1</strain>
    </source>
</reference>
<dbReference type="EMBL" id="JAUKUA010000002">
    <property type="protein sequence ID" value="KAK0725506.1"/>
    <property type="molecule type" value="Genomic_DNA"/>
</dbReference>
<comment type="caution">
    <text evidence="1">The sequence shown here is derived from an EMBL/GenBank/DDBJ whole genome shotgun (WGS) entry which is preliminary data.</text>
</comment>
<gene>
    <name evidence="1" type="ORF">B0H67DRAFT_570708</name>
</gene>
<evidence type="ECO:0000313" key="1">
    <source>
        <dbReference type="EMBL" id="KAK0725506.1"/>
    </source>
</evidence>
<name>A0AA40B0T5_9PEZI</name>
<dbReference type="AlphaFoldDB" id="A0AA40B0T5"/>
<accession>A0AA40B0T5</accession>
<organism evidence="1 2">
    <name type="scientific">Lasiosphaeris hirsuta</name>
    <dbReference type="NCBI Taxonomy" id="260670"/>
    <lineage>
        <taxon>Eukaryota</taxon>
        <taxon>Fungi</taxon>
        <taxon>Dikarya</taxon>
        <taxon>Ascomycota</taxon>
        <taxon>Pezizomycotina</taxon>
        <taxon>Sordariomycetes</taxon>
        <taxon>Sordariomycetidae</taxon>
        <taxon>Sordariales</taxon>
        <taxon>Lasiosphaeriaceae</taxon>
        <taxon>Lasiosphaeris</taxon>
    </lineage>
</organism>
<proteinExistence type="predicted"/>
<protein>
    <submittedName>
        <fullName evidence="1">Uncharacterized protein</fullName>
    </submittedName>
</protein>
<sequence>MSNSQDPGWHEEVMRQKYNDPRKLKDFLDKTYGSGNYLVKIRSNRWILCLPEPLQEGELEDIERRIRVHYKPN</sequence>
<keyword evidence="2" id="KW-1185">Reference proteome</keyword>
<evidence type="ECO:0000313" key="2">
    <source>
        <dbReference type="Proteomes" id="UP001172102"/>
    </source>
</evidence>